<dbReference type="PROSITE" id="PS50989">
    <property type="entry name" value="COA_CT_CTER"/>
    <property type="match status" value="1"/>
</dbReference>
<dbReference type="OrthoDB" id="9772975at2"/>
<sequence>MAERWRAHDLVDLVVDPGSWESWDQPIDVTGYPDDYREQVLRAREKSGMDEAVITGRATIEGRTAAFIVGDFRFLGGSIGRDTSVRIEAAVRRATTQGLPLIASTSSGGTRMQEGTPAFVTMVSISRAIIAHKDAGLPYIVYQRHPTTGGVFASWGSLGHITVAEPEAMIGFLGPRVYEVLNDRPFPEGVQVAENLVDHGIIDAIVRPEHLRQVAATALRVLTPVDLGEPHEKGTPPALPPRPGSVWDAIEATRRDDRPGIREVLRHGATDVLPLSGTGAEHGPGLYLALARLDGLPCVVVGQDRHIQMTGGPLGPAGLRAAQRGIRLAEMLGLPLVCVVDTPGADLSPEAEEGGLAGEISRTLAWLSRTTVPSVSIILGQGTGGGALAMLPADRIIAMENGWLAPLPPEGASAIMFKDGDHAAELSEQQRVGAHQLLEDGIIHRIVPEPADPAADPRGFAQAVVAAVTEELREVAARKEHWKAGARP</sequence>
<accession>A0A1G6H8Z9</accession>
<dbReference type="GO" id="GO:0016740">
    <property type="term" value="F:transferase activity"/>
    <property type="evidence" value="ECO:0007669"/>
    <property type="project" value="UniProtKB-KW"/>
</dbReference>
<name>A0A1G6H8Z9_9ACTN</name>
<dbReference type="GO" id="GO:0006633">
    <property type="term" value="P:fatty acid biosynthetic process"/>
    <property type="evidence" value="ECO:0007669"/>
    <property type="project" value="InterPro"/>
</dbReference>
<dbReference type="Pfam" id="PF01039">
    <property type="entry name" value="Carboxyl_trans"/>
    <property type="match status" value="1"/>
</dbReference>
<dbReference type="InterPro" id="IPR034733">
    <property type="entry name" value="AcCoA_carboxyl_beta"/>
</dbReference>
<dbReference type="InterPro" id="IPR011762">
    <property type="entry name" value="COA_CT_N"/>
</dbReference>
<dbReference type="PRINTS" id="PR01070">
    <property type="entry name" value="ACCCTRFRASEB"/>
</dbReference>
<dbReference type="InterPro" id="IPR011763">
    <property type="entry name" value="COA_CT_C"/>
</dbReference>
<evidence type="ECO:0000256" key="1">
    <source>
        <dbReference type="ARBA" id="ARBA00022679"/>
    </source>
</evidence>
<keyword evidence="1 4" id="KW-0808">Transferase</keyword>
<dbReference type="GO" id="GO:0009317">
    <property type="term" value="C:acetyl-CoA carboxylase complex"/>
    <property type="evidence" value="ECO:0007669"/>
    <property type="project" value="InterPro"/>
</dbReference>
<dbReference type="PROSITE" id="PS50980">
    <property type="entry name" value="COA_CT_NTER"/>
    <property type="match status" value="1"/>
</dbReference>
<dbReference type="SUPFAM" id="SSF52096">
    <property type="entry name" value="ClpP/crotonase"/>
    <property type="match status" value="2"/>
</dbReference>
<evidence type="ECO:0000259" key="3">
    <source>
        <dbReference type="PROSITE" id="PS50989"/>
    </source>
</evidence>
<feature type="domain" description="CoA carboxyltransferase N-terminal" evidence="2">
    <location>
        <begin position="1"/>
        <end position="237"/>
    </location>
</feature>
<evidence type="ECO:0000259" key="2">
    <source>
        <dbReference type="PROSITE" id="PS50980"/>
    </source>
</evidence>
<dbReference type="GO" id="GO:2001295">
    <property type="term" value="P:malonyl-CoA biosynthetic process"/>
    <property type="evidence" value="ECO:0007669"/>
    <property type="project" value="TreeGrafter"/>
</dbReference>
<evidence type="ECO:0000313" key="5">
    <source>
        <dbReference type="Proteomes" id="UP000199086"/>
    </source>
</evidence>
<dbReference type="PANTHER" id="PTHR42995">
    <property type="entry name" value="ACETYL-COENZYME A CARBOXYLASE CARBOXYL TRANSFERASE SUBUNIT BETA, CHLOROPLASTIC"/>
    <property type="match status" value="1"/>
</dbReference>
<dbReference type="Proteomes" id="UP000199086">
    <property type="component" value="Unassembled WGS sequence"/>
</dbReference>
<dbReference type="InterPro" id="IPR000438">
    <property type="entry name" value="Acetyl_CoA_COase_Trfase_b_su"/>
</dbReference>
<dbReference type="EMBL" id="FMYF01000007">
    <property type="protein sequence ID" value="SDB90691.1"/>
    <property type="molecule type" value="Genomic_DNA"/>
</dbReference>
<feature type="domain" description="CoA carboxyltransferase C-terminal" evidence="3">
    <location>
        <begin position="220"/>
        <end position="474"/>
    </location>
</feature>
<gene>
    <name evidence="4" type="ORF">GA0111570_107142</name>
</gene>
<evidence type="ECO:0000313" key="4">
    <source>
        <dbReference type="EMBL" id="SDB90691.1"/>
    </source>
</evidence>
<organism evidence="4 5">
    <name type="scientific">Raineyella antarctica</name>
    <dbReference type="NCBI Taxonomy" id="1577474"/>
    <lineage>
        <taxon>Bacteria</taxon>
        <taxon>Bacillati</taxon>
        <taxon>Actinomycetota</taxon>
        <taxon>Actinomycetes</taxon>
        <taxon>Propionibacteriales</taxon>
        <taxon>Propionibacteriaceae</taxon>
        <taxon>Raineyella</taxon>
    </lineage>
</organism>
<protein>
    <submittedName>
        <fullName evidence="4">Acetyl-CoA carboxylase carboxyl transferase subunit beta</fullName>
    </submittedName>
</protein>
<dbReference type="GO" id="GO:0003989">
    <property type="term" value="F:acetyl-CoA carboxylase activity"/>
    <property type="evidence" value="ECO:0007669"/>
    <property type="project" value="InterPro"/>
</dbReference>
<keyword evidence="5" id="KW-1185">Reference proteome</keyword>
<dbReference type="InterPro" id="IPR029045">
    <property type="entry name" value="ClpP/crotonase-like_dom_sf"/>
</dbReference>
<reference evidence="4 5" key="1">
    <citation type="submission" date="2016-06" db="EMBL/GenBank/DDBJ databases">
        <authorList>
            <person name="Olsen C.W."/>
            <person name="Carey S."/>
            <person name="Hinshaw L."/>
            <person name="Karasin A.I."/>
        </authorList>
    </citation>
    <scope>NUCLEOTIDE SEQUENCE [LARGE SCALE GENOMIC DNA]</scope>
    <source>
        <strain evidence="4 5">LZ-22</strain>
    </source>
</reference>
<proteinExistence type="predicted"/>
<dbReference type="Gene3D" id="3.90.226.10">
    <property type="entry name" value="2-enoyl-CoA Hydratase, Chain A, domain 1"/>
    <property type="match status" value="2"/>
</dbReference>
<dbReference type="STRING" id="1577474.GA0111570_107142"/>
<dbReference type="RefSeq" id="WP_092611365.1">
    <property type="nucleotide sequence ID" value="NZ_FMYF01000007.1"/>
</dbReference>
<dbReference type="AlphaFoldDB" id="A0A1G6H8Z9"/>
<dbReference type="PANTHER" id="PTHR42995:SF5">
    <property type="entry name" value="ACETYL-COENZYME A CARBOXYLASE CARBOXYL TRANSFERASE SUBUNIT BETA, CHLOROPLASTIC"/>
    <property type="match status" value="1"/>
</dbReference>